<proteinExistence type="predicted"/>
<organism evidence="2 3">
    <name type="scientific">Pleurodeles waltl</name>
    <name type="common">Iberian ribbed newt</name>
    <dbReference type="NCBI Taxonomy" id="8319"/>
    <lineage>
        <taxon>Eukaryota</taxon>
        <taxon>Metazoa</taxon>
        <taxon>Chordata</taxon>
        <taxon>Craniata</taxon>
        <taxon>Vertebrata</taxon>
        <taxon>Euteleostomi</taxon>
        <taxon>Amphibia</taxon>
        <taxon>Batrachia</taxon>
        <taxon>Caudata</taxon>
        <taxon>Salamandroidea</taxon>
        <taxon>Salamandridae</taxon>
        <taxon>Pleurodelinae</taxon>
        <taxon>Pleurodeles</taxon>
    </lineage>
</organism>
<sequence>MGTPNPEVLRVGTNRVTLPGDGRQQQLLCAVTRIQKEEKDECRHADKGNEGEDFGGAVERKGKEKEEKGSKRYGQSSFDGARSETSGKDLGNSTSTARSHRGPGGNTPELRPRSGKIVAPAGVALLRSFHFVVD</sequence>
<accession>A0AAV7RXU4</accession>
<gene>
    <name evidence="2" type="ORF">NDU88_009527</name>
</gene>
<evidence type="ECO:0000313" key="3">
    <source>
        <dbReference type="Proteomes" id="UP001066276"/>
    </source>
</evidence>
<feature type="region of interest" description="Disordered" evidence="1">
    <location>
        <begin position="37"/>
        <end position="115"/>
    </location>
</feature>
<feature type="compositionally biased region" description="Basic and acidic residues" evidence="1">
    <location>
        <begin position="37"/>
        <end position="50"/>
    </location>
</feature>
<evidence type="ECO:0000256" key="1">
    <source>
        <dbReference type="SAM" id="MobiDB-lite"/>
    </source>
</evidence>
<dbReference type="Proteomes" id="UP001066276">
    <property type="component" value="Chromosome 5"/>
</dbReference>
<keyword evidence="3" id="KW-1185">Reference proteome</keyword>
<reference evidence="2" key="1">
    <citation type="journal article" date="2022" name="bioRxiv">
        <title>Sequencing and chromosome-scale assembly of the giantPleurodeles waltlgenome.</title>
        <authorList>
            <person name="Brown T."/>
            <person name="Elewa A."/>
            <person name="Iarovenko S."/>
            <person name="Subramanian E."/>
            <person name="Araus A.J."/>
            <person name="Petzold A."/>
            <person name="Susuki M."/>
            <person name="Suzuki K.-i.T."/>
            <person name="Hayashi T."/>
            <person name="Toyoda A."/>
            <person name="Oliveira C."/>
            <person name="Osipova E."/>
            <person name="Leigh N.D."/>
            <person name="Simon A."/>
            <person name="Yun M.H."/>
        </authorList>
    </citation>
    <scope>NUCLEOTIDE SEQUENCE</scope>
    <source>
        <strain evidence="2">20211129_DDA</strain>
        <tissue evidence="2">Liver</tissue>
    </source>
</reference>
<dbReference type="AlphaFoldDB" id="A0AAV7RXU4"/>
<name>A0AAV7RXU4_PLEWA</name>
<protein>
    <submittedName>
        <fullName evidence="2">Uncharacterized protein</fullName>
    </submittedName>
</protein>
<feature type="compositionally biased region" description="Basic and acidic residues" evidence="1">
    <location>
        <begin position="58"/>
        <end position="70"/>
    </location>
</feature>
<dbReference type="EMBL" id="JANPWB010000009">
    <property type="protein sequence ID" value="KAJ1156810.1"/>
    <property type="molecule type" value="Genomic_DNA"/>
</dbReference>
<evidence type="ECO:0000313" key="2">
    <source>
        <dbReference type="EMBL" id="KAJ1156810.1"/>
    </source>
</evidence>
<comment type="caution">
    <text evidence="2">The sequence shown here is derived from an EMBL/GenBank/DDBJ whole genome shotgun (WGS) entry which is preliminary data.</text>
</comment>
<feature type="region of interest" description="Disordered" evidence="1">
    <location>
        <begin position="1"/>
        <end position="25"/>
    </location>
</feature>